<dbReference type="OrthoDB" id="6958576at2"/>
<comment type="caution">
    <text evidence="1">The sequence shown here is derived from an EMBL/GenBank/DDBJ whole genome shotgun (WGS) entry which is preliminary data.</text>
</comment>
<evidence type="ECO:0000313" key="1">
    <source>
        <dbReference type="EMBL" id="PVZ69748.1"/>
    </source>
</evidence>
<dbReference type="Proteomes" id="UP000244906">
    <property type="component" value="Unassembled WGS sequence"/>
</dbReference>
<gene>
    <name evidence="1" type="ORF">DC094_10650</name>
</gene>
<protein>
    <submittedName>
        <fullName evidence="1">Uncharacterized protein</fullName>
    </submittedName>
</protein>
<sequence>MLDVHIDDFYKDISVILLTLFRNFPCKANLYVDDLTGPAVLDEFGLQDRRFRSALSAMSWLAEEGYIRHSGDYNPDGLDQAVLSERAFKQLTKAITISDVSEQQQIENIASIIEQAIHDRSSIKIKHACQMFFGSIDTAAFA</sequence>
<accession>A0A2V1GXM0</accession>
<evidence type="ECO:0000313" key="2">
    <source>
        <dbReference type="Proteomes" id="UP000244906"/>
    </source>
</evidence>
<dbReference type="EMBL" id="QDDL01000003">
    <property type="protein sequence ID" value="PVZ69748.1"/>
    <property type="molecule type" value="Genomic_DNA"/>
</dbReference>
<dbReference type="AlphaFoldDB" id="A0A2V1GXM0"/>
<proteinExistence type="predicted"/>
<keyword evidence="2" id="KW-1185">Reference proteome</keyword>
<name>A0A2V1GXM0_9GAMM</name>
<dbReference type="RefSeq" id="WP_116687079.1">
    <property type="nucleotide sequence ID" value="NZ_CAWNYD010000003.1"/>
</dbReference>
<reference evidence="1 2" key="1">
    <citation type="submission" date="2018-04" db="EMBL/GenBank/DDBJ databases">
        <title>Thalassorhabdus spongiae gen. nov., sp. nov., isolated from a marine sponge in South-West Iceland.</title>
        <authorList>
            <person name="Knobloch S."/>
            <person name="Daussin A."/>
            <person name="Johannsson R."/>
            <person name="Marteinsson V.T."/>
        </authorList>
    </citation>
    <scope>NUCLEOTIDE SEQUENCE [LARGE SCALE GENOMIC DNA]</scope>
    <source>
        <strain evidence="1 2">Hp12</strain>
    </source>
</reference>
<organism evidence="1 2">
    <name type="scientific">Pelagibaculum spongiae</name>
    <dbReference type="NCBI Taxonomy" id="2080658"/>
    <lineage>
        <taxon>Bacteria</taxon>
        <taxon>Pseudomonadati</taxon>
        <taxon>Pseudomonadota</taxon>
        <taxon>Gammaproteobacteria</taxon>
        <taxon>Oceanospirillales</taxon>
        <taxon>Pelagibaculum</taxon>
    </lineage>
</organism>